<evidence type="ECO:0000313" key="3">
    <source>
        <dbReference type="Proteomes" id="UP000242699"/>
    </source>
</evidence>
<gene>
    <name evidence="2" type="ORF">C7B43_08430</name>
</gene>
<feature type="transmembrane region" description="Helical" evidence="1">
    <location>
        <begin position="452"/>
        <end position="471"/>
    </location>
</feature>
<evidence type="ECO:0000313" key="2">
    <source>
        <dbReference type="EMBL" id="PSR29360.1"/>
    </source>
</evidence>
<evidence type="ECO:0000256" key="1">
    <source>
        <dbReference type="SAM" id="Phobius"/>
    </source>
</evidence>
<feature type="transmembrane region" description="Helical" evidence="1">
    <location>
        <begin position="196"/>
        <end position="215"/>
    </location>
</feature>
<keyword evidence="1" id="KW-0812">Transmembrane</keyword>
<reference evidence="2 3" key="1">
    <citation type="journal article" date="2014" name="BMC Genomics">
        <title>Comparison of environmental and isolate Sulfobacillus genomes reveals diverse carbon, sulfur, nitrogen, and hydrogen metabolisms.</title>
        <authorList>
            <person name="Justice N.B."/>
            <person name="Norman A."/>
            <person name="Brown C.T."/>
            <person name="Singh A."/>
            <person name="Thomas B.C."/>
            <person name="Banfield J.F."/>
        </authorList>
    </citation>
    <scope>NUCLEOTIDE SEQUENCE [LARGE SCALE GENOMIC DNA]</scope>
    <source>
        <strain evidence="2">AMDSBA1</strain>
    </source>
</reference>
<dbReference type="EMBL" id="PXYT01000016">
    <property type="protein sequence ID" value="PSR29360.1"/>
    <property type="molecule type" value="Genomic_DNA"/>
</dbReference>
<keyword evidence="1" id="KW-1133">Transmembrane helix</keyword>
<proteinExistence type="predicted"/>
<feature type="transmembrane region" description="Helical" evidence="1">
    <location>
        <begin position="50"/>
        <end position="72"/>
    </location>
</feature>
<dbReference type="Proteomes" id="UP000242699">
    <property type="component" value="Unassembled WGS sequence"/>
</dbReference>
<feature type="transmembrane region" description="Helical" evidence="1">
    <location>
        <begin position="141"/>
        <end position="158"/>
    </location>
</feature>
<comment type="caution">
    <text evidence="2">The sequence shown here is derived from an EMBL/GenBank/DDBJ whole genome shotgun (WGS) entry which is preliminary data.</text>
</comment>
<accession>A0A2T2X4D6</accession>
<name>A0A2T2X4D6_9FIRM</name>
<dbReference type="AlphaFoldDB" id="A0A2T2X4D6"/>
<feature type="transmembrane region" description="Helical" evidence="1">
    <location>
        <begin position="227"/>
        <end position="246"/>
    </location>
</feature>
<keyword evidence="1" id="KW-0472">Membrane</keyword>
<feature type="transmembrane region" description="Helical" evidence="1">
    <location>
        <begin position="388"/>
        <end position="409"/>
    </location>
</feature>
<organism evidence="2 3">
    <name type="scientific">Sulfobacillus benefaciens</name>
    <dbReference type="NCBI Taxonomy" id="453960"/>
    <lineage>
        <taxon>Bacteria</taxon>
        <taxon>Bacillati</taxon>
        <taxon>Bacillota</taxon>
        <taxon>Clostridia</taxon>
        <taxon>Eubacteriales</taxon>
        <taxon>Clostridiales Family XVII. Incertae Sedis</taxon>
        <taxon>Sulfobacillus</taxon>
    </lineage>
</organism>
<protein>
    <submittedName>
        <fullName evidence="2">Uncharacterized protein</fullName>
    </submittedName>
</protein>
<sequence length="512" mass="57698">MTHNPHESPHTKPWQSVLVLHWKRWKSGSLYWLRSLGVDLDDRDPFSRLYVLYVLAIAVIWVALSFSLVLNLAANVGRQISPGAYPALGVASVIFGIIVITRSSSAAPLYLTHGDIEWVTSSPLSPRVLAPFHFPRRQLKTFLIATLLASLAAAAVHYRHITELAVTSALWMSSCQAAGWNLSAIHYSRSRRPLRFFWAAIMLSLIILAAVFQPFVAKISRELTPGYLHPVTFATLLGALWILAFFTSARINLMNIHEASALFADIEALGTAYLPNHDMVQQIRNQRRITRSRILGRLPLWFSPWSDTGRVVITAIRSPRYAWNLLELTLLFRFGLLLLSPGADRWAWLFWLFIAYRFRQGHMAFVLAQDVSNPFLNQFWPANMVKRFVQSTWLPFALVFVASFVLWLSLPLTVSVTLPHIVFFTSLILSWVLGEGLIIIRNSRDTQFLNHYHLAAVAASGLVMMIAVAMHHPLWSLLVPLGLMLAMVPSLGQNILHPLSAEGHEPDNPKSL</sequence>
<feature type="transmembrane region" description="Helical" evidence="1">
    <location>
        <begin position="421"/>
        <end position="440"/>
    </location>
</feature>
<feature type="transmembrane region" description="Helical" evidence="1">
    <location>
        <begin position="84"/>
        <end position="101"/>
    </location>
</feature>